<protein>
    <submittedName>
        <fullName evidence="2">Uncharacterized protein</fullName>
    </submittedName>
</protein>
<keyword evidence="1" id="KW-1133">Transmembrane helix</keyword>
<accession>A0A645D931</accession>
<organism evidence="2">
    <name type="scientific">bioreactor metagenome</name>
    <dbReference type="NCBI Taxonomy" id="1076179"/>
    <lineage>
        <taxon>unclassified sequences</taxon>
        <taxon>metagenomes</taxon>
        <taxon>ecological metagenomes</taxon>
    </lineage>
</organism>
<sequence>MNGFINLLGKGLALIVGLLAITGGGGCVSAYGWSEVSLIGGLVMAFGAAIIWLTFKPAQKLDVDSDRST</sequence>
<name>A0A645D931_9ZZZZ</name>
<evidence type="ECO:0000256" key="1">
    <source>
        <dbReference type="SAM" id="Phobius"/>
    </source>
</evidence>
<keyword evidence="1" id="KW-0472">Membrane</keyword>
<gene>
    <name evidence="2" type="ORF">SDC9_132999</name>
</gene>
<dbReference type="EMBL" id="VSSQ01034091">
    <property type="protein sequence ID" value="MPM85916.1"/>
    <property type="molecule type" value="Genomic_DNA"/>
</dbReference>
<evidence type="ECO:0000313" key="2">
    <source>
        <dbReference type="EMBL" id="MPM85916.1"/>
    </source>
</evidence>
<dbReference type="AlphaFoldDB" id="A0A645D931"/>
<comment type="caution">
    <text evidence="2">The sequence shown here is derived from an EMBL/GenBank/DDBJ whole genome shotgun (WGS) entry which is preliminary data.</text>
</comment>
<feature type="transmembrane region" description="Helical" evidence="1">
    <location>
        <begin position="38"/>
        <end position="55"/>
    </location>
</feature>
<proteinExistence type="predicted"/>
<feature type="transmembrane region" description="Helical" evidence="1">
    <location>
        <begin position="12"/>
        <end position="32"/>
    </location>
</feature>
<reference evidence="2" key="1">
    <citation type="submission" date="2019-08" db="EMBL/GenBank/DDBJ databases">
        <authorList>
            <person name="Kucharzyk K."/>
            <person name="Murdoch R.W."/>
            <person name="Higgins S."/>
            <person name="Loffler F."/>
        </authorList>
    </citation>
    <scope>NUCLEOTIDE SEQUENCE</scope>
</reference>
<keyword evidence="1" id="KW-0812">Transmembrane</keyword>